<evidence type="ECO:0000313" key="3">
    <source>
        <dbReference type="Proteomes" id="UP000322245"/>
    </source>
</evidence>
<dbReference type="EMBL" id="NIDF01000181">
    <property type="protein sequence ID" value="TYJ51836.1"/>
    <property type="molecule type" value="Genomic_DNA"/>
</dbReference>
<accession>A0A5D3AQ73</accession>
<organism evidence="2 3">
    <name type="scientific">Cryptococcus floricola</name>
    <dbReference type="NCBI Taxonomy" id="2591691"/>
    <lineage>
        <taxon>Eukaryota</taxon>
        <taxon>Fungi</taxon>
        <taxon>Dikarya</taxon>
        <taxon>Basidiomycota</taxon>
        <taxon>Agaricomycotina</taxon>
        <taxon>Tremellomycetes</taxon>
        <taxon>Tremellales</taxon>
        <taxon>Cryptococcaceae</taxon>
        <taxon>Cryptococcus</taxon>
    </lineage>
</organism>
<feature type="compositionally biased region" description="Low complexity" evidence="1">
    <location>
        <begin position="371"/>
        <end position="385"/>
    </location>
</feature>
<name>A0A5D3AQ73_9TREE</name>
<feature type="compositionally biased region" description="Acidic residues" evidence="1">
    <location>
        <begin position="528"/>
        <end position="537"/>
    </location>
</feature>
<feature type="region of interest" description="Disordered" evidence="1">
    <location>
        <begin position="806"/>
        <end position="900"/>
    </location>
</feature>
<feature type="region of interest" description="Disordered" evidence="1">
    <location>
        <begin position="252"/>
        <end position="288"/>
    </location>
</feature>
<feature type="compositionally biased region" description="Low complexity" evidence="1">
    <location>
        <begin position="828"/>
        <end position="844"/>
    </location>
</feature>
<feature type="region of interest" description="Disordered" evidence="1">
    <location>
        <begin position="612"/>
        <end position="641"/>
    </location>
</feature>
<feature type="compositionally biased region" description="Basic residues" evidence="1">
    <location>
        <begin position="253"/>
        <end position="265"/>
    </location>
</feature>
<feature type="compositionally biased region" description="Low complexity" evidence="1">
    <location>
        <begin position="806"/>
        <end position="817"/>
    </location>
</feature>
<feature type="region of interest" description="Disordered" evidence="1">
    <location>
        <begin position="156"/>
        <end position="238"/>
    </location>
</feature>
<dbReference type="Proteomes" id="UP000322245">
    <property type="component" value="Unassembled WGS sequence"/>
</dbReference>
<evidence type="ECO:0000256" key="1">
    <source>
        <dbReference type="SAM" id="MobiDB-lite"/>
    </source>
</evidence>
<feature type="compositionally biased region" description="Low complexity" evidence="1">
    <location>
        <begin position="612"/>
        <end position="640"/>
    </location>
</feature>
<keyword evidence="3" id="KW-1185">Reference proteome</keyword>
<evidence type="ECO:0000313" key="2">
    <source>
        <dbReference type="EMBL" id="TYJ51836.1"/>
    </source>
</evidence>
<comment type="caution">
    <text evidence="2">The sequence shown here is derived from an EMBL/GenBank/DDBJ whole genome shotgun (WGS) entry which is preliminary data.</text>
</comment>
<feature type="region of interest" description="Disordered" evidence="1">
    <location>
        <begin position="351"/>
        <end position="543"/>
    </location>
</feature>
<feature type="region of interest" description="Disordered" evidence="1">
    <location>
        <begin position="737"/>
        <end position="793"/>
    </location>
</feature>
<proteinExistence type="predicted"/>
<gene>
    <name evidence="2" type="ORF">B9479_007576</name>
</gene>
<reference evidence="2 3" key="1">
    <citation type="submission" date="2017-05" db="EMBL/GenBank/DDBJ databases">
        <title>The Genome Sequence of Tsuchiyaea wingfieldii DSM 27421.</title>
        <authorList>
            <person name="Cuomo C."/>
            <person name="Passer A."/>
            <person name="Billmyre B."/>
            <person name="Heitman J."/>
        </authorList>
    </citation>
    <scope>NUCLEOTIDE SEQUENCE [LARGE SCALE GENOMIC DNA]</scope>
    <source>
        <strain evidence="2 3">DSM 27421</strain>
    </source>
</reference>
<sequence>MVEEINRGTRAAWTVNRKTNGVTLRNQISWLNDADRRAEQQATNMATSTSGAEGQATFSVSASRLASFGRIPGALIHQNGSPTTRIKEAPILMQRTTTDGADAQPAQWGSANESNIHYILKLLQAFNLTAAASMISPSTNPQPRARDITMKSPFPASFFRKHSHPPPSSPQSPSSPSSRDQKSRPPFYNLSSSTSSLAMGQANGRMTDSEASLQASSVTSLPPTPMPEHPEFHHAPHSAPILSTNAFSTMPKALHRSLSKSRRVTPPKSKTHDQSSPPLPSVPAIGSSGKSLKMLGRLGVDEELKAFEALVLQAEARAGIAQPQARSIKRHSKCTTVPSVFSHHTPAASFSTTVLKSTPPHLRPTLHRRNSTSSSVHSSSRGSVKSARRAEREWRAKVAALSSGFGPGNSPSKERAKSSPLARGGPVPPRRTNTPGKMAAPRPFGARSDSSPPPTAATFLSPPSSSIPSPSPNDSLTPFPSAVHDRSVAKSIQGRKSFETLGHYLHVPEGRDRQASVPNSVSVKESDEHAEEEDGEGERERQLSVAASTLLALEGAGRRIAEAREGGEKELYVFQLEKPESEVEEKDAEGSVTQHEPLKRAISPTLSIPSLSTSFSASPSASAATSPNPTISPLPSLSLPAETDSHTAMIDEPQTPLTATGLSPASPSSPPTPYSPATAYILSAPMESLGWNEAMLSAPVASALASSAPVGKTFFSELGDIRECDELPVTPVTAGHPYTFGKQDSPLAPTPPRKDTIPRLWESGTPTQRTFPSRSVPAPTSLGASGAFSGSEKGSTAVVYPRKKPAASTSAAPASRALQPRFAQATVPSSAPSSSRLASSSSCSTGLTPAQKFKMEAMGSRHAPPPGGKGMKRVVGGIDLTPGMGVDGKRPGKSGLPRSDLERWLQGTAGACSA</sequence>
<feature type="compositionally biased region" description="Polar residues" evidence="1">
    <location>
        <begin position="764"/>
        <end position="773"/>
    </location>
</feature>
<feature type="compositionally biased region" description="Polar residues" evidence="1">
    <location>
        <begin position="189"/>
        <end position="221"/>
    </location>
</feature>
<protein>
    <submittedName>
        <fullName evidence="2">Uncharacterized protein</fullName>
    </submittedName>
</protein>
<dbReference type="AlphaFoldDB" id="A0A5D3AQ73"/>
<feature type="region of interest" description="Disordered" evidence="1">
    <location>
        <begin position="578"/>
        <end position="598"/>
    </location>
</feature>